<dbReference type="InterPro" id="IPR011050">
    <property type="entry name" value="Pectin_lyase_fold/virulence"/>
</dbReference>
<dbReference type="InterPro" id="IPR018040">
    <property type="entry name" value="Pectinesterase_Tyr_AS"/>
</dbReference>
<protein>
    <recommendedName>
        <fullName evidence="3 8">Pectinesterase</fullName>
        <ecNumber evidence="3 8">3.1.1.11</ecNumber>
    </recommendedName>
</protein>
<evidence type="ECO:0000256" key="7">
    <source>
        <dbReference type="PROSITE-ProRule" id="PRU10040"/>
    </source>
</evidence>
<dbReference type="EC" id="3.1.1.11" evidence="3 8"/>
<proteinExistence type="inferred from homology"/>
<evidence type="ECO:0000256" key="5">
    <source>
        <dbReference type="ARBA" id="ARBA00023085"/>
    </source>
</evidence>
<comment type="pathway">
    <text evidence="1 8">Glycan metabolism; pectin degradation; 2-dehydro-3-deoxy-D-gluconate from pectin: step 1/5.</text>
</comment>
<feature type="chain" id="PRO_5012594289" description="Pectinesterase" evidence="9">
    <location>
        <begin position="16"/>
        <end position="344"/>
    </location>
</feature>
<evidence type="ECO:0000256" key="3">
    <source>
        <dbReference type="ARBA" id="ARBA00013229"/>
    </source>
</evidence>
<comment type="caution">
    <text evidence="11">The sequence shown here is derived from an EMBL/GenBank/DDBJ whole genome shotgun (WGS) entry which is preliminary data.</text>
</comment>
<dbReference type="Pfam" id="PF01095">
    <property type="entry name" value="Pectinesterase"/>
    <property type="match status" value="2"/>
</dbReference>
<dbReference type="AlphaFoldDB" id="A0A1S9RN17"/>
<dbReference type="GO" id="GO:0005576">
    <property type="term" value="C:extracellular region"/>
    <property type="evidence" value="ECO:0007669"/>
    <property type="project" value="UniProtKB-SubCell"/>
</dbReference>
<evidence type="ECO:0000259" key="10">
    <source>
        <dbReference type="Pfam" id="PF01095"/>
    </source>
</evidence>
<comment type="catalytic activity">
    <reaction evidence="6 8">
        <text>[(1-&gt;4)-alpha-D-galacturonosyl methyl ester](n) + n H2O = [(1-&gt;4)-alpha-D-galacturonosyl](n) + n methanol + n H(+)</text>
        <dbReference type="Rhea" id="RHEA:22380"/>
        <dbReference type="Rhea" id="RHEA-COMP:14570"/>
        <dbReference type="Rhea" id="RHEA-COMP:14573"/>
        <dbReference type="ChEBI" id="CHEBI:15377"/>
        <dbReference type="ChEBI" id="CHEBI:15378"/>
        <dbReference type="ChEBI" id="CHEBI:17790"/>
        <dbReference type="ChEBI" id="CHEBI:140522"/>
        <dbReference type="ChEBI" id="CHEBI:140523"/>
        <dbReference type="EC" id="3.1.1.11"/>
    </reaction>
</comment>
<dbReference type="PANTHER" id="PTHR31321:SF127">
    <property type="entry name" value="PECTINESTERASE"/>
    <property type="match status" value="1"/>
</dbReference>
<dbReference type="InterPro" id="IPR000070">
    <property type="entry name" value="Pectinesterase_cat"/>
</dbReference>
<dbReference type="GO" id="GO:0042545">
    <property type="term" value="P:cell wall modification"/>
    <property type="evidence" value="ECO:0007669"/>
    <property type="project" value="UniProtKB-UniRule"/>
</dbReference>
<dbReference type="SUPFAM" id="SSF51126">
    <property type="entry name" value="Pectin lyase-like"/>
    <property type="match status" value="1"/>
</dbReference>
<evidence type="ECO:0000256" key="2">
    <source>
        <dbReference type="ARBA" id="ARBA00008891"/>
    </source>
</evidence>
<keyword evidence="9" id="KW-0732">Signal</keyword>
<feature type="domain" description="Pectinesterase catalytic" evidence="10">
    <location>
        <begin position="166"/>
        <end position="311"/>
    </location>
</feature>
<dbReference type="PROSITE" id="PS00503">
    <property type="entry name" value="PECTINESTERASE_2"/>
    <property type="match status" value="1"/>
</dbReference>
<dbReference type="GO" id="GO:0030599">
    <property type="term" value="F:pectinesterase activity"/>
    <property type="evidence" value="ECO:0007669"/>
    <property type="project" value="UniProtKB-UniRule"/>
</dbReference>
<comment type="function">
    <text evidence="8">Involved in maceration and soft-rotting of plant tissue.</text>
</comment>
<feature type="domain" description="Pectinesterase catalytic" evidence="10">
    <location>
        <begin position="26"/>
        <end position="160"/>
    </location>
</feature>
<keyword evidence="8" id="KW-0964">Secreted</keyword>
<feature type="active site" evidence="7">
    <location>
        <position position="196"/>
    </location>
</feature>
<evidence type="ECO:0000256" key="1">
    <source>
        <dbReference type="ARBA" id="ARBA00005184"/>
    </source>
</evidence>
<reference evidence="12" key="1">
    <citation type="submission" date="2015-09" db="EMBL/GenBank/DDBJ databases">
        <authorList>
            <person name="Fill T.P."/>
            <person name="Baretta J.F."/>
            <person name="de Almeida L.G."/>
            <person name="Rocha M."/>
            <person name="de Souza D.H."/>
            <person name="Malavazi I."/>
            <person name="Cerdeira L.T."/>
            <person name="Hong H."/>
            <person name="Samborskyy M."/>
            <person name="de Vasconcelos A.T."/>
            <person name="Leadlay P."/>
            <person name="Rodrigues-Filho E."/>
        </authorList>
    </citation>
    <scope>NUCLEOTIDE SEQUENCE [LARGE SCALE GENOMIC DNA]</scope>
    <source>
        <strain evidence="12">LaBioMMi 136</strain>
    </source>
</reference>
<accession>A0A1S9RN17</accession>
<feature type="signal peptide" evidence="9">
    <location>
        <begin position="1"/>
        <end position="15"/>
    </location>
</feature>
<dbReference type="EMBL" id="LJBN01000132">
    <property type="protein sequence ID" value="OOQ86902.1"/>
    <property type="molecule type" value="Genomic_DNA"/>
</dbReference>
<sequence>MRLINLVSFAASVLAASRTTAPSGSIVVAKSGGDYSTISKAIAALSTTTTSTQTIFIEAGTYNEQVYIPKLAGELIIYGQTEDDTSYSSNTVTITYNLSLASVSDDDETATLRNYAANSRVYNINVKNTYGKGHQALALSAYNTEQGYYGCQFTGFQGPLCSLPTYEHALTGHADTVLAETGYQVYGKCYIEGAIDFIFGQTGNAWFDSCDIGVLANSEGTITAQGRPSSSDSGYFVINESTVSAASGADVTEGTFYLGRPWTEYARVVFQKTTLSDVINSAGWIEWSSSEPNTEDVLFGEYDNSGDGASGTRASFAEKLSSAVSISSILGSGYSSWVDTSYLA</sequence>
<dbReference type="PANTHER" id="PTHR31321">
    <property type="entry name" value="ACYL-COA THIOESTER HYDROLASE YBHC-RELATED"/>
    <property type="match status" value="1"/>
</dbReference>
<evidence type="ECO:0000256" key="8">
    <source>
        <dbReference type="RuleBase" id="RU000589"/>
    </source>
</evidence>
<comment type="subcellular location">
    <subcellularLocation>
        <location evidence="8">Secreted</location>
    </subcellularLocation>
</comment>
<dbReference type="Gene3D" id="2.160.20.10">
    <property type="entry name" value="Single-stranded right-handed beta-helix, Pectin lyase-like"/>
    <property type="match status" value="1"/>
</dbReference>
<keyword evidence="8" id="KW-0961">Cell wall biogenesis/degradation</keyword>
<dbReference type="InterPro" id="IPR012334">
    <property type="entry name" value="Pectin_lyas_fold"/>
</dbReference>
<evidence type="ECO:0000313" key="11">
    <source>
        <dbReference type="EMBL" id="OOQ86902.1"/>
    </source>
</evidence>
<gene>
    <name evidence="11" type="primary">pme1</name>
    <name evidence="11" type="ORF">PEBR_19620</name>
</gene>
<dbReference type="InterPro" id="IPR033131">
    <property type="entry name" value="Pectinesterase_Asp_AS"/>
</dbReference>
<dbReference type="PROSITE" id="PS00800">
    <property type="entry name" value="PECTINESTERASE_1"/>
    <property type="match status" value="1"/>
</dbReference>
<dbReference type="GO" id="GO:0045490">
    <property type="term" value="P:pectin catabolic process"/>
    <property type="evidence" value="ECO:0007669"/>
    <property type="project" value="UniProtKB-UniRule"/>
</dbReference>
<dbReference type="UniPathway" id="UPA00545">
    <property type="reaction ID" value="UER00823"/>
</dbReference>
<keyword evidence="4 8" id="KW-0378">Hydrolase</keyword>
<comment type="similarity">
    <text evidence="2">Belongs to the pectinesterase family.</text>
</comment>
<evidence type="ECO:0000256" key="4">
    <source>
        <dbReference type="ARBA" id="ARBA00022801"/>
    </source>
</evidence>
<dbReference type="Proteomes" id="UP000190744">
    <property type="component" value="Unassembled WGS sequence"/>
</dbReference>
<evidence type="ECO:0000256" key="6">
    <source>
        <dbReference type="ARBA" id="ARBA00047928"/>
    </source>
</evidence>
<evidence type="ECO:0000256" key="9">
    <source>
        <dbReference type="SAM" id="SignalP"/>
    </source>
</evidence>
<evidence type="ECO:0000313" key="12">
    <source>
        <dbReference type="Proteomes" id="UP000190744"/>
    </source>
</evidence>
<name>A0A1S9RN17_PENBI</name>
<organism evidence="11 12">
    <name type="scientific">Penicillium brasilianum</name>
    <dbReference type="NCBI Taxonomy" id="104259"/>
    <lineage>
        <taxon>Eukaryota</taxon>
        <taxon>Fungi</taxon>
        <taxon>Dikarya</taxon>
        <taxon>Ascomycota</taxon>
        <taxon>Pezizomycotina</taxon>
        <taxon>Eurotiomycetes</taxon>
        <taxon>Eurotiomycetidae</taxon>
        <taxon>Eurotiales</taxon>
        <taxon>Aspergillaceae</taxon>
        <taxon>Penicillium</taxon>
    </lineage>
</organism>
<keyword evidence="5 8" id="KW-0063">Aspartyl esterase</keyword>